<organism evidence="1 2">
    <name type="scientific">Tenacibaculum dicentrarchi</name>
    <dbReference type="NCBI Taxonomy" id="669041"/>
    <lineage>
        <taxon>Bacteria</taxon>
        <taxon>Pseudomonadati</taxon>
        <taxon>Bacteroidota</taxon>
        <taxon>Flavobacteriia</taxon>
        <taxon>Flavobacteriales</taxon>
        <taxon>Flavobacteriaceae</taxon>
        <taxon>Tenacibaculum</taxon>
    </lineage>
</organism>
<dbReference type="RefSeq" id="WP_101903305.1">
    <property type="nucleotide sequence ID" value="NZ_JBFKZU010000001.1"/>
</dbReference>
<evidence type="ECO:0000313" key="2">
    <source>
        <dbReference type="Proteomes" id="UP001497514"/>
    </source>
</evidence>
<evidence type="ECO:0000313" key="1">
    <source>
        <dbReference type="EMBL" id="CAL2087613.1"/>
    </source>
</evidence>
<sequence>MKYFTVIFLVITSVLTGCKNSGKVTTKNQESTTEKVAVEKTNETIASSSNTHKVVVIEKIPAGGYVYLKVSEKEKQYWIAVPGKQVKIGATYYYDGGMEMRNFESKILKRTFDRVIFAQGIREKNNEVGSKPKKETNKKVNAVKKKNTTPKSKVGIIEKASNGIRVADLFENPKAYQNKQVIIKGKAVKVNNGIMGVNFIHLQDGTTGNGQYDITVTSDEIVKIGDIITLKGTVILNKDFGAGYVFDVLIEKAVVLK</sequence>
<dbReference type="Proteomes" id="UP001497514">
    <property type="component" value="Chromosome"/>
</dbReference>
<accession>A0ABP1EQZ8</accession>
<evidence type="ECO:0008006" key="3">
    <source>
        <dbReference type="Google" id="ProtNLM"/>
    </source>
</evidence>
<proteinExistence type="predicted"/>
<name>A0ABP1EQZ8_9FLAO</name>
<dbReference type="PROSITE" id="PS51257">
    <property type="entry name" value="PROKAR_LIPOPROTEIN"/>
    <property type="match status" value="1"/>
</dbReference>
<dbReference type="EMBL" id="OZ038524">
    <property type="protein sequence ID" value="CAL2087613.1"/>
    <property type="molecule type" value="Genomic_DNA"/>
</dbReference>
<keyword evidence="2" id="KW-1185">Reference proteome</keyword>
<reference evidence="1 2" key="1">
    <citation type="submission" date="2024-05" db="EMBL/GenBank/DDBJ databases">
        <authorList>
            <person name="Duchaud E."/>
        </authorList>
    </citation>
    <scope>NUCLEOTIDE SEQUENCE [LARGE SCALE GENOMIC DNA]</scope>
    <source>
        <strain evidence="1">Ena-SAMPLE-TAB-13-05-2024-13:56:06:370-140309</strain>
    </source>
</reference>
<gene>
    <name evidence="1" type="ORF">TD3509T_2257</name>
</gene>
<protein>
    <recommendedName>
        <fullName evidence="3">DNA-binding protein</fullName>
    </recommendedName>
</protein>